<dbReference type="InterPro" id="IPR004046">
    <property type="entry name" value="GST_C"/>
</dbReference>
<dbReference type="PROSITE" id="PS50405">
    <property type="entry name" value="GST_CTER"/>
    <property type="match status" value="1"/>
</dbReference>
<dbReference type="GO" id="GO:0005634">
    <property type="term" value="C:nucleus"/>
    <property type="evidence" value="ECO:0007669"/>
    <property type="project" value="TreeGrafter"/>
</dbReference>
<dbReference type="OrthoDB" id="249703at2759"/>
<sequence length="222" mass="24249">MAPVGTLYGVGHQRQTSTIKAVAAVAGLELSLPEVKMGETNKSPEFLAKFPQGKIPAFEDAEGFKLTEGLAIANYIASLAPESGLLGKTKKETAEIEQWTHFAESELQLSSDFSFYLTAGYLPGYSKDVSDRVFPRQYKSLESVEEHVASREYLVGGRLTIADIVLAASLKSAFKITLGSAERAKYPKTIAFFDKVRSHPKITEAFGEIEFSEEPLQFKGSA</sequence>
<evidence type="ECO:0000313" key="5">
    <source>
        <dbReference type="Proteomes" id="UP000053558"/>
    </source>
</evidence>
<dbReference type="InterPro" id="IPR004045">
    <property type="entry name" value="Glutathione_S-Trfase_N"/>
</dbReference>
<comment type="similarity">
    <text evidence="1">Belongs to the GST superfamily.</text>
</comment>
<dbReference type="GO" id="GO:0006414">
    <property type="term" value="P:translational elongation"/>
    <property type="evidence" value="ECO:0007669"/>
    <property type="project" value="TreeGrafter"/>
</dbReference>
<feature type="domain" description="GST N-terminal" evidence="2">
    <location>
        <begin position="3"/>
        <end position="84"/>
    </location>
</feature>
<dbReference type="Pfam" id="PF00043">
    <property type="entry name" value="GST_C"/>
    <property type="match status" value="1"/>
</dbReference>
<dbReference type="CDD" id="cd03044">
    <property type="entry name" value="GST_N_EF1Bgamma"/>
    <property type="match status" value="1"/>
</dbReference>
<protein>
    <submittedName>
        <fullName evidence="4">Glutathione S-transferase C-terminal-like protein</fullName>
    </submittedName>
</protein>
<dbReference type="Gene3D" id="3.40.30.10">
    <property type="entry name" value="Glutaredoxin"/>
    <property type="match status" value="1"/>
</dbReference>
<dbReference type="InterPro" id="IPR010987">
    <property type="entry name" value="Glutathione-S-Trfase_C-like"/>
</dbReference>
<dbReference type="PANTHER" id="PTHR43986:SF1">
    <property type="entry name" value="ELONGATION FACTOR 1-GAMMA"/>
    <property type="match status" value="1"/>
</dbReference>
<dbReference type="PANTHER" id="PTHR43986">
    <property type="entry name" value="ELONGATION FACTOR 1-GAMMA"/>
    <property type="match status" value="1"/>
</dbReference>
<dbReference type="InterPro" id="IPR036282">
    <property type="entry name" value="Glutathione-S-Trfase_C_sf"/>
</dbReference>
<reference evidence="5" key="1">
    <citation type="journal article" date="2012" name="Science">
        <title>The Paleozoic origin of enzymatic lignin decomposition reconstructed from 31 fungal genomes.</title>
        <authorList>
            <person name="Floudas D."/>
            <person name="Binder M."/>
            <person name="Riley R."/>
            <person name="Barry K."/>
            <person name="Blanchette R.A."/>
            <person name="Henrissat B."/>
            <person name="Martinez A.T."/>
            <person name="Otillar R."/>
            <person name="Spatafora J.W."/>
            <person name="Yadav J.S."/>
            <person name="Aerts A."/>
            <person name="Benoit I."/>
            <person name="Boyd A."/>
            <person name="Carlson A."/>
            <person name="Copeland A."/>
            <person name="Coutinho P.M."/>
            <person name="de Vries R.P."/>
            <person name="Ferreira P."/>
            <person name="Findley K."/>
            <person name="Foster B."/>
            <person name="Gaskell J."/>
            <person name="Glotzer D."/>
            <person name="Gorecki P."/>
            <person name="Heitman J."/>
            <person name="Hesse C."/>
            <person name="Hori C."/>
            <person name="Igarashi K."/>
            <person name="Jurgens J.A."/>
            <person name="Kallen N."/>
            <person name="Kersten P."/>
            <person name="Kohler A."/>
            <person name="Kuees U."/>
            <person name="Kumar T.K.A."/>
            <person name="Kuo A."/>
            <person name="LaButti K."/>
            <person name="Larrondo L.F."/>
            <person name="Lindquist E."/>
            <person name="Ling A."/>
            <person name="Lombard V."/>
            <person name="Lucas S."/>
            <person name="Lundell T."/>
            <person name="Martin R."/>
            <person name="McLaughlin D.J."/>
            <person name="Morgenstern I."/>
            <person name="Morin E."/>
            <person name="Murat C."/>
            <person name="Nagy L.G."/>
            <person name="Nolan M."/>
            <person name="Ohm R.A."/>
            <person name="Patyshakuliyeva A."/>
            <person name="Rokas A."/>
            <person name="Ruiz-Duenas F.J."/>
            <person name="Sabat G."/>
            <person name="Salamov A."/>
            <person name="Samejima M."/>
            <person name="Schmutz J."/>
            <person name="Slot J.C."/>
            <person name="St John F."/>
            <person name="Stenlid J."/>
            <person name="Sun H."/>
            <person name="Sun S."/>
            <person name="Syed K."/>
            <person name="Tsang A."/>
            <person name="Wiebenga A."/>
            <person name="Young D."/>
            <person name="Pisabarro A."/>
            <person name="Eastwood D.C."/>
            <person name="Martin F."/>
            <person name="Cullen D."/>
            <person name="Grigoriev I.V."/>
            <person name="Hibbett D.S."/>
        </authorList>
    </citation>
    <scope>NUCLEOTIDE SEQUENCE [LARGE SCALE GENOMIC DNA]</scope>
    <source>
        <strain evidence="5">RWD-64-598 SS2</strain>
    </source>
</reference>
<dbReference type="InterPro" id="IPR050802">
    <property type="entry name" value="EF-GSTs"/>
</dbReference>
<dbReference type="Pfam" id="PF02798">
    <property type="entry name" value="GST_N"/>
    <property type="match status" value="1"/>
</dbReference>
<dbReference type="SUPFAM" id="SSF52833">
    <property type="entry name" value="Thioredoxin-like"/>
    <property type="match status" value="1"/>
</dbReference>
<organism evidence="4 5">
    <name type="scientific">Coniophora puteana (strain RWD-64-598)</name>
    <name type="common">Brown rot fungus</name>
    <dbReference type="NCBI Taxonomy" id="741705"/>
    <lineage>
        <taxon>Eukaryota</taxon>
        <taxon>Fungi</taxon>
        <taxon>Dikarya</taxon>
        <taxon>Basidiomycota</taxon>
        <taxon>Agaricomycotina</taxon>
        <taxon>Agaricomycetes</taxon>
        <taxon>Agaricomycetidae</taxon>
        <taxon>Boletales</taxon>
        <taxon>Coniophorineae</taxon>
        <taxon>Coniophoraceae</taxon>
        <taxon>Coniophora</taxon>
    </lineage>
</organism>
<proteinExistence type="inferred from homology"/>
<dbReference type="Proteomes" id="UP000053558">
    <property type="component" value="Unassembled WGS sequence"/>
</dbReference>
<evidence type="ECO:0000259" key="3">
    <source>
        <dbReference type="PROSITE" id="PS50405"/>
    </source>
</evidence>
<dbReference type="AlphaFoldDB" id="A0A5M3MMX4"/>
<dbReference type="RefSeq" id="XP_007769462.1">
    <property type="nucleotide sequence ID" value="XM_007771272.1"/>
</dbReference>
<dbReference type="FunFam" id="3.40.30.10:FF:000142">
    <property type="entry name" value="Elongation factor 1 gamma"/>
    <property type="match status" value="1"/>
</dbReference>
<dbReference type="SUPFAM" id="SSF47616">
    <property type="entry name" value="GST C-terminal domain-like"/>
    <property type="match status" value="1"/>
</dbReference>
<dbReference type="KEGG" id="cput:CONPUDRAFT_125331"/>
<feature type="domain" description="GST C-terminal" evidence="3">
    <location>
        <begin position="89"/>
        <end position="216"/>
    </location>
</feature>
<dbReference type="GeneID" id="19199890"/>
<gene>
    <name evidence="4" type="ORF">CONPUDRAFT_125331</name>
</gene>
<evidence type="ECO:0000256" key="1">
    <source>
        <dbReference type="RuleBase" id="RU003494"/>
    </source>
</evidence>
<dbReference type="GO" id="GO:0016740">
    <property type="term" value="F:transferase activity"/>
    <property type="evidence" value="ECO:0007669"/>
    <property type="project" value="UniProtKB-KW"/>
</dbReference>
<evidence type="ECO:0000259" key="2">
    <source>
        <dbReference type="PROSITE" id="PS50404"/>
    </source>
</evidence>
<dbReference type="GO" id="GO:0005737">
    <property type="term" value="C:cytoplasm"/>
    <property type="evidence" value="ECO:0007669"/>
    <property type="project" value="TreeGrafter"/>
</dbReference>
<dbReference type="Gene3D" id="1.20.1050.10">
    <property type="match status" value="1"/>
</dbReference>
<keyword evidence="4" id="KW-0808">Transferase</keyword>
<dbReference type="SFLD" id="SFLDG00358">
    <property type="entry name" value="Main_(cytGST)"/>
    <property type="match status" value="1"/>
</dbReference>
<dbReference type="PROSITE" id="PS50404">
    <property type="entry name" value="GST_NTER"/>
    <property type="match status" value="1"/>
</dbReference>
<evidence type="ECO:0000313" key="4">
    <source>
        <dbReference type="EMBL" id="EIW80528.1"/>
    </source>
</evidence>
<dbReference type="OMA" id="WICYAQG"/>
<name>A0A5M3MMX4_CONPW</name>
<dbReference type="EMBL" id="JH711579">
    <property type="protein sequence ID" value="EIW80528.1"/>
    <property type="molecule type" value="Genomic_DNA"/>
</dbReference>
<dbReference type="InterPro" id="IPR036249">
    <property type="entry name" value="Thioredoxin-like_sf"/>
</dbReference>
<keyword evidence="5" id="KW-1185">Reference proteome</keyword>
<dbReference type="InterPro" id="IPR040079">
    <property type="entry name" value="Glutathione_S-Trfase"/>
</dbReference>
<dbReference type="SFLD" id="SFLDS00019">
    <property type="entry name" value="Glutathione_Transferase_(cytos"/>
    <property type="match status" value="1"/>
</dbReference>
<accession>A0A5M3MMX4</accession>
<comment type="caution">
    <text evidence="4">The sequence shown here is derived from an EMBL/GenBank/DDBJ whole genome shotgun (WGS) entry which is preliminary data.</text>
</comment>